<protein>
    <submittedName>
        <fullName evidence="2">26S proteasome regulatory subunit 6B</fullName>
    </submittedName>
</protein>
<proteinExistence type="predicted"/>
<feature type="region of interest" description="Disordered" evidence="1">
    <location>
        <begin position="1"/>
        <end position="32"/>
    </location>
</feature>
<evidence type="ECO:0000256" key="1">
    <source>
        <dbReference type="SAM" id="MobiDB-lite"/>
    </source>
</evidence>
<comment type="caution">
    <text evidence="2">The sequence shown here is derived from an EMBL/GenBank/DDBJ whole genome shotgun (WGS) entry which is preliminary data.</text>
</comment>
<feature type="compositionally biased region" description="Polar residues" evidence="1">
    <location>
        <begin position="1"/>
        <end position="12"/>
    </location>
</feature>
<name>A0ABR0M2H1_9PEZI</name>
<dbReference type="Proteomes" id="UP001357485">
    <property type="component" value="Unassembled WGS sequence"/>
</dbReference>
<keyword evidence="2" id="KW-0647">Proteasome</keyword>
<keyword evidence="3" id="KW-1185">Reference proteome</keyword>
<organism evidence="2 3">
    <name type="scientific">Cryomyces antarcticus</name>
    <dbReference type="NCBI Taxonomy" id="329879"/>
    <lineage>
        <taxon>Eukaryota</taxon>
        <taxon>Fungi</taxon>
        <taxon>Dikarya</taxon>
        <taxon>Ascomycota</taxon>
        <taxon>Pezizomycotina</taxon>
        <taxon>Dothideomycetes</taxon>
        <taxon>Dothideomycetes incertae sedis</taxon>
        <taxon>Cryomyces</taxon>
    </lineage>
</organism>
<evidence type="ECO:0000313" key="2">
    <source>
        <dbReference type="EMBL" id="KAK5275888.1"/>
    </source>
</evidence>
<dbReference type="EMBL" id="JAVRRA010003964">
    <property type="protein sequence ID" value="KAK5275888.1"/>
    <property type="molecule type" value="Genomic_DNA"/>
</dbReference>
<feature type="non-terminal residue" evidence="2">
    <location>
        <position position="66"/>
    </location>
</feature>
<reference evidence="2 3" key="1">
    <citation type="submission" date="2023-08" db="EMBL/GenBank/DDBJ databases">
        <title>Black Yeasts Isolated from many extreme environments.</title>
        <authorList>
            <person name="Coleine C."/>
            <person name="Stajich J.E."/>
            <person name="Selbmann L."/>
        </authorList>
    </citation>
    <scope>NUCLEOTIDE SEQUENCE [LARGE SCALE GENOMIC DNA]</scope>
    <source>
        <strain evidence="2 3">CCFEE 536</strain>
    </source>
</reference>
<accession>A0ABR0M2H1</accession>
<gene>
    <name evidence="2" type="primary">RPT3_2</name>
    <name evidence="2" type="ORF">LTR16_012030</name>
</gene>
<dbReference type="GO" id="GO:0000502">
    <property type="term" value="C:proteasome complex"/>
    <property type="evidence" value="ECO:0007669"/>
    <property type="project" value="UniProtKB-KW"/>
</dbReference>
<sequence length="66" mass="7494">MASAAVESSANTVPPHKKQLPPSIPNIDSLQGFATEGNDQYSTFKKLQRQLEYINLQEEYIKDEQR</sequence>
<evidence type="ECO:0000313" key="3">
    <source>
        <dbReference type="Proteomes" id="UP001357485"/>
    </source>
</evidence>